<reference evidence="3" key="1">
    <citation type="journal article" date="2019" name="Int. J. Syst. Evol. Microbiol.">
        <title>The Global Catalogue of Microorganisms (GCM) 10K type strain sequencing project: providing services to taxonomists for standard genome sequencing and annotation.</title>
        <authorList>
            <consortium name="The Broad Institute Genomics Platform"/>
            <consortium name="The Broad Institute Genome Sequencing Center for Infectious Disease"/>
            <person name="Wu L."/>
            <person name="Ma J."/>
        </authorList>
    </citation>
    <scope>NUCLEOTIDE SEQUENCE [LARGE SCALE GENOMIC DNA]</scope>
    <source>
        <strain evidence="3">CGMCC 1.12237</strain>
    </source>
</reference>
<sequence>MEGSLYLLFIWVLWIYSTFIMEKSKAFRLPIAAFALIMIIFHPVHFSVMSLQISGSSIILLLICYYLTSKFSWRQQLHLLFAVFALMVGYAGFLLLELYDPVMIFIDRKILLSFLLLFISYVIYPSSIIKRCIFVCLGSLQGDIVFAAILSRMDFPYIVGSLEYMDIIVIVSAAFICIETIMKLSKVPKINKMRKISQ</sequence>
<dbReference type="RefSeq" id="WP_382346549.1">
    <property type="nucleotide sequence ID" value="NZ_JBHSMC010000001.1"/>
</dbReference>
<evidence type="ECO:0000256" key="1">
    <source>
        <dbReference type="SAM" id="Phobius"/>
    </source>
</evidence>
<feature type="transmembrane region" description="Helical" evidence="1">
    <location>
        <begin position="131"/>
        <end position="152"/>
    </location>
</feature>
<comment type="caution">
    <text evidence="2">The sequence shown here is derived from an EMBL/GenBank/DDBJ whole genome shotgun (WGS) entry which is preliminary data.</text>
</comment>
<name>A0ABW0LEC1_9BACI</name>
<feature type="transmembrane region" description="Helical" evidence="1">
    <location>
        <begin position="26"/>
        <end position="44"/>
    </location>
</feature>
<feature type="transmembrane region" description="Helical" evidence="1">
    <location>
        <begin position="50"/>
        <end position="67"/>
    </location>
</feature>
<keyword evidence="1" id="KW-0472">Membrane</keyword>
<feature type="transmembrane region" description="Helical" evidence="1">
    <location>
        <begin position="164"/>
        <end position="185"/>
    </location>
</feature>
<evidence type="ECO:0000313" key="2">
    <source>
        <dbReference type="EMBL" id="MFC5463272.1"/>
    </source>
</evidence>
<dbReference type="Pfam" id="PF24124">
    <property type="entry name" value="YphA"/>
    <property type="match status" value="1"/>
</dbReference>
<dbReference type="Proteomes" id="UP001596147">
    <property type="component" value="Unassembled WGS sequence"/>
</dbReference>
<dbReference type="EMBL" id="JBHSMC010000001">
    <property type="protein sequence ID" value="MFC5463272.1"/>
    <property type="molecule type" value="Genomic_DNA"/>
</dbReference>
<keyword evidence="1" id="KW-0812">Transmembrane</keyword>
<feature type="transmembrane region" description="Helical" evidence="1">
    <location>
        <begin position="102"/>
        <end position="124"/>
    </location>
</feature>
<gene>
    <name evidence="2" type="ORF">ACFPM4_00745</name>
</gene>
<feature type="transmembrane region" description="Helical" evidence="1">
    <location>
        <begin position="79"/>
        <end position="96"/>
    </location>
</feature>
<protein>
    <recommendedName>
        <fullName evidence="4">NADH dehydrogenase subunit 6</fullName>
    </recommendedName>
</protein>
<evidence type="ECO:0000313" key="3">
    <source>
        <dbReference type="Proteomes" id="UP001596147"/>
    </source>
</evidence>
<dbReference type="PIRSF" id="PIRSF036710">
    <property type="entry name" value="YphA_Bacsu"/>
    <property type="match status" value="1"/>
</dbReference>
<dbReference type="InterPro" id="IPR014617">
    <property type="entry name" value="YphA_Bacsu"/>
</dbReference>
<proteinExistence type="predicted"/>
<feature type="transmembrane region" description="Helical" evidence="1">
    <location>
        <begin position="6"/>
        <end position="21"/>
    </location>
</feature>
<accession>A0ABW0LEC1</accession>
<keyword evidence="3" id="KW-1185">Reference proteome</keyword>
<organism evidence="2 3">
    <name type="scientific">Lederbergia graminis</name>
    <dbReference type="NCBI Taxonomy" id="735518"/>
    <lineage>
        <taxon>Bacteria</taxon>
        <taxon>Bacillati</taxon>
        <taxon>Bacillota</taxon>
        <taxon>Bacilli</taxon>
        <taxon>Bacillales</taxon>
        <taxon>Bacillaceae</taxon>
        <taxon>Lederbergia</taxon>
    </lineage>
</organism>
<keyword evidence="1" id="KW-1133">Transmembrane helix</keyword>
<evidence type="ECO:0008006" key="4">
    <source>
        <dbReference type="Google" id="ProtNLM"/>
    </source>
</evidence>